<sequence length="401" mass="44760">MTSAEAARIDEHGRAQGDRHERDTQTRDNRSRSIDVHGDSAVESSARSADRRRDIRGIGDQERRQRHGKGIVINDRGCERLDRAPNNGDRRGQERSMERRGDKHAARASDHGEAWQSDRSCRGREDHAAHNQGIDPDVRYEVTRNGIVAINERTGESKIFRASPSPGASPPRQQSLKGNPQRKRTPERSQVQVFDHDSRKGAVSNWKRTSDNNRTAGVGAEEVQVYSDSQLIVNQLTDDYEARNPRMNQYVSQVIALQADFKHVAFEQVGREQNAHADALAGLGAVCAELSRNRTIHLAEIDSPSFETQPSVLFVGPLGPTWADPLIAYLRDERLPSDKKEAHRVRCQSASYFLSPSGQLYRRSYGGPDLHVVHDNEIQAILHELHEGSCGTHSGGRSLAD</sequence>
<reference evidence="1 2" key="1">
    <citation type="journal article" date="2021" name="Hortic Res">
        <title>High-quality reference genome and annotation aids understanding of berry development for evergreen blueberry (Vaccinium darrowii).</title>
        <authorList>
            <person name="Yu J."/>
            <person name="Hulse-Kemp A.M."/>
            <person name="Babiker E."/>
            <person name="Staton M."/>
        </authorList>
    </citation>
    <scope>NUCLEOTIDE SEQUENCE [LARGE SCALE GENOMIC DNA]</scope>
    <source>
        <strain evidence="2">cv. NJ 8807/NJ 8810</strain>
        <tissue evidence="1">Young leaf</tissue>
    </source>
</reference>
<accession>A0ACB7XMW2</accession>
<organism evidence="1 2">
    <name type="scientific">Vaccinium darrowii</name>
    <dbReference type="NCBI Taxonomy" id="229202"/>
    <lineage>
        <taxon>Eukaryota</taxon>
        <taxon>Viridiplantae</taxon>
        <taxon>Streptophyta</taxon>
        <taxon>Embryophyta</taxon>
        <taxon>Tracheophyta</taxon>
        <taxon>Spermatophyta</taxon>
        <taxon>Magnoliopsida</taxon>
        <taxon>eudicotyledons</taxon>
        <taxon>Gunneridae</taxon>
        <taxon>Pentapetalae</taxon>
        <taxon>asterids</taxon>
        <taxon>Ericales</taxon>
        <taxon>Ericaceae</taxon>
        <taxon>Vaccinioideae</taxon>
        <taxon>Vaccinieae</taxon>
        <taxon>Vaccinium</taxon>
    </lineage>
</organism>
<name>A0ACB7XMW2_9ERIC</name>
<proteinExistence type="predicted"/>
<comment type="caution">
    <text evidence="1">The sequence shown here is derived from an EMBL/GenBank/DDBJ whole genome shotgun (WGS) entry which is preliminary data.</text>
</comment>
<keyword evidence="2" id="KW-1185">Reference proteome</keyword>
<protein>
    <submittedName>
        <fullName evidence="1">Uncharacterized protein</fullName>
    </submittedName>
</protein>
<gene>
    <name evidence="1" type="ORF">Vadar_003596</name>
</gene>
<dbReference type="EMBL" id="CM037151">
    <property type="protein sequence ID" value="KAH7842286.1"/>
    <property type="molecule type" value="Genomic_DNA"/>
</dbReference>
<evidence type="ECO:0000313" key="2">
    <source>
        <dbReference type="Proteomes" id="UP000828048"/>
    </source>
</evidence>
<evidence type="ECO:0000313" key="1">
    <source>
        <dbReference type="EMBL" id="KAH7842286.1"/>
    </source>
</evidence>
<dbReference type="Proteomes" id="UP000828048">
    <property type="component" value="Chromosome 1"/>
</dbReference>